<evidence type="ECO:0000256" key="1">
    <source>
        <dbReference type="SAM" id="MobiDB-lite"/>
    </source>
</evidence>
<dbReference type="WBParaSite" id="sdigi.contig116.g4650.t1">
    <property type="protein sequence ID" value="sdigi.contig116.g4650.t1"/>
    <property type="gene ID" value="sdigi.contig116.g4650"/>
</dbReference>
<reference evidence="3" key="1">
    <citation type="submission" date="2022-11" db="UniProtKB">
        <authorList>
            <consortium name="WormBaseParasite"/>
        </authorList>
    </citation>
    <scope>IDENTIFICATION</scope>
</reference>
<feature type="compositionally biased region" description="Polar residues" evidence="1">
    <location>
        <begin position="280"/>
        <end position="303"/>
    </location>
</feature>
<accession>A0A915PDC1</accession>
<protein>
    <submittedName>
        <fullName evidence="3">IRS-type PTB domain-containing protein</fullName>
    </submittedName>
</protein>
<dbReference type="InterPro" id="IPR011993">
    <property type="entry name" value="PH-like_dom_sf"/>
</dbReference>
<evidence type="ECO:0000313" key="2">
    <source>
        <dbReference type="Proteomes" id="UP000887581"/>
    </source>
</evidence>
<feature type="compositionally biased region" description="Basic and acidic residues" evidence="1">
    <location>
        <begin position="269"/>
        <end position="279"/>
    </location>
</feature>
<feature type="region of interest" description="Disordered" evidence="1">
    <location>
        <begin position="269"/>
        <end position="304"/>
    </location>
</feature>
<dbReference type="AlphaFoldDB" id="A0A915PDC1"/>
<sequence length="479" mass="54739">MILSYPVSFCNQQALLHVIHDELEEKLIAGLRMKCFQKWKRFKGAIFEENMTGRARLEIYTSGSQLAALTPSKSILLGECVAIRIVHFRNTISNDNRIIQIQPRNAPVLLIAVENVEEWHYVLCKVAFPDQFASIGTHPSSSLSTNSNDEYDVPWDLSRIPVLLESNKNIHRMKIPEGNYEISFGDSIFLKNGFSCIEAWSYPQITWFGTGENCFAFEVDYDQPYEFKCGRPENVLEALQQHIKLKPDTALPTNTCNVYTKQYVPAEQKLDRSSSERQVQRPSLCSTPSFRNERSTLNSGSGDSRSRFPFFRLKKEQKEREKFELDAKDEWIRYSKENLDDMYNNDLYRTKLPERSYSRFPDVPNTREFQRDLEQTIAKRALCISLSSEALSGMDNNCSNGSNNGNQNKKVILRPRVIMDADLLEPSIFTPSTDNLENDSGVGSLQARIRDSVVSAPSPSPVTCKPNTINTHFRQSLIN</sequence>
<proteinExistence type="predicted"/>
<dbReference type="Gene3D" id="2.30.29.30">
    <property type="entry name" value="Pleckstrin-homology domain (PH domain)/Phosphotyrosine-binding domain (PTB)"/>
    <property type="match status" value="1"/>
</dbReference>
<organism evidence="2 3">
    <name type="scientific">Setaria digitata</name>
    <dbReference type="NCBI Taxonomy" id="48799"/>
    <lineage>
        <taxon>Eukaryota</taxon>
        <taxon>Metazoa</taxon>
        <taxon>Ecdysozoa</taxon>
        <taxon>Nematoda</taxon>
        <taxon>Chromadorea</taxon>
        <taxon>Rhabditida</taxon>
        <taxon>Spirurina</taxon>
        <taxon>Spiruromorpha</taxon>
        <taxon>Filarioidea</taxon>
        <taxon>Setariidae</taxon>
        <taxon>Setaria</taxon>
    </lineage>
</organism>
<name>A0A915PDC1_9BILA</name>
<keyword evidence="2" id="KW-1185">Reference proteome</keyword>
<dbReference type="Proteomes" id="UP000887581">
    <property type="component" value="Unplaced"/>
</dbReference>
<evidence type="ECO:0000313" key="3">
    <source>
        <dbReference type="WBParaSite" id="sdigi.contig116.g4650.t1"/>
    </source>
</evidence>